<evidence type="ECO:0000256" key="3">
    <source>
        <dbReference type="SAM" id="SignalP"/>
    </source>
</evidence>
<feature type="compositionally biased region" description="Gly residues" evidence="1">
    <location>
        <begin position="517"/>
        <end position="527"/>
    </location>
</feature>
<feature type="transmembrane region" description="Helical" evidence="2">
    <location>
        <begin position="539"/>
        <end position="559"/>
    </location>
</feature>
<name>A0ABN1TN57_9ACTN</name>
<keyword evidence="2" id="KW-0812">Transmembrane</keyword>
<keyword evidence="3" id="KW-0732">Signal</keyword>
<dbReference type="Proteomes" id="UP001499987">
    <property type="component" value="Unassembled WGS sequence"/>
</dbReference>
<dbReference type="PROSITE" id="PS51318">
    <property type="entry name" value="TAT"/>
    <property type="match status" value="1"/>
</dbReference>
<gene>
    <name evidence="4" type="ORF">GCM10009663_43000</name>
    <name evidence="5" type="ORF">GCM10009663_43250</name>
</gene>
<dbReference type="RefSeq" id="WP_344625295.1">
    <property type="nucleotide sequence ID" value="NZ_BAAALD010000042.1"/>
</dbReference>
<reference evidence="5 6" key="2">
    <citation type="journal article" date="2019" name="Int. J. Syst. Evol. Microbiol.">
        <title>The Global Catalogue of Microorganisms (GCM) 10K type strain sequencing project: providing services to taxonomists for standard genome sequencing and annotation.</title>
        <authorList>
            <consortium name="The Broad Institute Genomics Platform"/>
            <consortium name="The Broad Institute Genome Sequencing Center for Infectious Disease"/>
            <person name="Wu L."/>
            <person name="Ma J."/>
        </authorList>
    </citation>
    <scope>NUCLEOTIDE SEQUENCE [LARGE SCALE GENOMIC DNA]</scope>
    <source>
        <strain evidence="5 6">JCM 13002</strain>
    </source>
</reference>
<comment type="caution">
    <text evidence="5">The sequence shown here is derived from an EMBL/GenBank/DDBJ whole genome shotgun (WGS) entry which is preliminary data.</text>
</comment>
<evidence type="ECO:0008006" key="7">
    <source>
        <dbReference type="Google" id="ProtNLM"/>
    </source>
</evidence>
<sequence length="568" mass="56865">MRIGRTRALALATAVAAVALGGSAAAPAFAADLVLDAPTAVSLVPAPASGDPVAKHVTLNLTGTVKTGSHDITYTFDASGLAGLAEFAPELGNAACTVQGAVTTCKGTFYSQDGRLNQQINPQLTALKGAELGKTGHLKVTETTDAGTVSADVSVSVGGPDLRVKTKEQLTGVKPGSTITPSVQVVNQGSLPSGRLVLVLSGIAGVKPERQFANCDYATGAGSQAPSYEVAICTVNTSVAPGETVTIDPMKFGVDSSALHSYIDVAVLPGEGEDTAWYRKSMTFVHGPAGKRLTAGKPESDDTKPGPPNATQYAENMVSIALDVDNTADFSAIGAWKPGADGHQGKLTVGLRNSGPGHLYDRSGGEAAPNVLVVFPKGVTVAKEPAGCSAVRWENGQEVKNPVKWACDAPSDVPAGFQKTYDFDLKVTAADPVAVVSLQNTRSSVEPGHPSAVMPWDHNPGNDLTRVTLGTKADGSVPTPGASPSASASPSTPTGSASPSTHASPSASASASQSAGAGAGAGSASSGGGALAFTGASGLGTIAAAGTGAVLIGGAVFLATRRRKGAHQ</sequence>
<reference evidence="4" key="1">
    <citation type="journal article" date="2014" name="Int. J. Syst. Evol. Microbiol.">
        <title>Complete genome of a new Firmicutes species belonging to the dominant human colonic microbiota ('Ruminococcus bicirculans') reveals two chromosomes and a selective capacity to utilize plant glucans.</title>
        <authorList>
            <consortium name="NISC Comparative Sequencing Program"/>
            <person name="Wegmann U."/>
            <person name="Louis P."/>
            <person name="Goesmann A."/>
            <person name="Henrissat B."/>
            <person name="Duncan S.H."/>
            <person name="Flint H.J."/>
        </authorList>
    </citation>
    <scope>NUCLEOTIDE SEQUENCE</scope>
    <source>
        <strain evidence="4">JCM 13002</strain>
    </source>
</reference>
<dbReference type="EMBL" id="BAAALD010000042">
    <property type="protein sequence ID" value="GAA1095059.1"/>
    <property type="molecule type" value="Genomic_DNA"/>
</dbReference>
<feature type="signal peptide" evidence="3">
    <location>
        <begin position="1"/>
        <end position="30"/>
    </location>
</feature>
<protein>
    <recommendedName>
        <fullName evidence="7">LPXTG cell wall anchor domain-containing protein</fullName>
    </recommendedName>
</protein>
<keyword evidence="2" id="KW-1133">Transmembrane helix</keyword>
<evidence type="ECO:0000313" key="6">
    <source>
        <dbReference type="Proteomes" id="UP001499987"/>
    </source>
</evidence>
<feature type="chain" id="PRO_5045028691" description="LPXTG cell wall anchor domain-containing protein" evidence="3">
    <location>
        <begin position="31"/>
        <end position="568"/>
    </location>
</feature>
<evidence type="ECO:0000313" key="4">
    <source>
        <dbReference type="EMBL" id="GAA1095059.1"/>
    </source>
</evidence>
<proteinExistence type="predicted"/>
<reference evidence="5" key="3">
    <citation type="submission" date="2023-12" db="EMBL/GenBank/DDBJ databases">
        <authorList>
            <person name="Sun Q."/>
            <person name="Inoue M."/>
        </authorList>
    </citation>
    <scope>NUCLEOTIDE SEQUENCE</scope>
    <source>
        <strain evidence="5">JCM 13002</strain>
    </source>
</reference>
<keyword evidence="2" id="KW-0472">Membrane</keyword>
<organism evidence="5 6">
    <name type="scientific">Kitasatospora arboriphila</name>
    <dbReference type="NCBI Taxonomy" id="258052"/>
    <lineage>
        <taxon>Bacteria</taxon>
        <taxon>Bacillati</taxon>
        <taxon>Actinomycetota</taxon>
        <taxon>Actinomycetes</taxon>
        <taxon>Kitasatosporales</taxon>
        <taxon>Streptomycetaceae</taxon>
        <taxon>Kitasatospora</taxon>
    </lineage>
</organism>
<evidence type="ECO:0000256" key="1">
    <source>
        <dbReference type="SAM" id="MobiDB-lite"/>
    </source>
</evidence>
<feature type="compositionally biased region" description="Low complexity" evidence="1">
    <location>
        <begin position="475"/>
        <end position="516"/>
    </location>
</feature>
<feature type="region of interest" description="Disordered" evidence="1">
    <location>
        <begin position="289"/>
        <end position="310"/>
    </location>
</feature>
<keyword evidence="6" id="KW-1185">Reference proteome</keyword>
<evidence type="ECO:0000256" key="2">
    <source>
        <dbReference type="SAM" id="Phobius"/>
    </source>
</evidence>
<dbReference type="EMBL" id="BAAALD010000042">
    <property type="protein sequence ID" value="GAA1095293.1"/>
    <property type="molecule type" value="Genomic_DNA"/>
</dbReference>
<dbReference type="InterPro" id="IPR006311">
    <property type="entry name" value="TAT_signal"/>
</dbReference>
<accession>A0ABN1TN57</accession>
<feature type="region of interest" description="Disordered" evidence="1">
    <location>
        <begin position="441"/>
        <end position="527"/>
    </location>
</feature>
<evidence type="ECO:0000313" key="5">
    <source>
        <dbReference type="EMBL" id="GAA1095293.1"/>
    </source>
</evidence>